<evidence type="ECO:0000256" key="1">
    <source>
        <dbReference type="ARBA" id="ARBA00004370"/>
    </source>
</evidence>
<feature type="coiled-coil region" evidence="5">
    <location>
        <begin position="321"/>
        <end position="358"/>
    </location>
</feature>
<dbReference type="NCBIfam" id="TIGR00229">
    <property type="entry name" value="sensory_box"/>
    <property type="match status" value="1"/>
</dbReference>
<feature type="domain" description="Methyl-accepting transducer" evidence="7">
    <location>
        <begin position="243"/>
        <end position="479"/>
    </location>
</feature>
<dbReference type="InterPro" id="IPR004089">
    <property type="entry name" value="MCPsignal_dom"/>
</dbReference>
<dbReference type="EMBL" id="JAKIKS010000101">
    <property type="protein sequence ID" value="MCL1126683.1"/>
    <property type="molecule type" value="Genomic_DNA"/>
</dbReference>
<keyword evidence="6" id="KW-0472">Membrane</keyword>
<dbReference type="InterPro" id="IPR000014">
    <property type="entry name" value="PAS"/>
</dbReference>
<dbReference type="InterPro" id="IPR004090">
    <property type="entry name" value="Chemotax_Me-accpt_rcpt"/>
</dbReference>
<evidence type="ECO:0000259" key="8">
    <source>
        <dbReference type="PROSITE" id="PS50112"/>
    </source>
</evidence>
<dbReference type="Gene3D" id="3.30.450.20">
    <property type="entry name" value="PAS domain"/>
    <property type="match status" value="1"/>
</dbReference>
<comment type="subcellular location">
    <subcellularLocation>
        <location evidence="1">Membrane</location>
    </subcellularLocation>
</comment>
<dbReference type="PANTHER" id="PTHR32089">
    <property type="entry name" value="METHYL-ACCEPTING CHEMOTAXIS PROTEIN MCPB"/>
    <property type="match status" value="1"/>
</dbReference>
<dbReference type="SMART" id="SM00283">
    <property type="entry name" value="MA"/>
    <property type="match status" value="1"/>
</dbReference>
<dbReference type="SUPFAM" id="SSF55785">
    <property type="entry name" value="PYP-like sensor domain (PAS domain)"/>
    <property type="match status" value="1"/>
</dbReference>
<evidence type="ECO:0000256" key="3">
    <source>
        <dbReference type="ARBA" id="ARBA00029447"/>
    </source>
</evidence>
<dbReference type="RefSeq" id="WP_248942097.1">
    <property type="nucleotide sequence ID" value="NZ_JAKIKS010000101.1"/>
</dbReference>
<dbReference type="CDD" id="cd00130">
    <property type="entry name" value="PAS"/>
    <property type="match status" value="1"/>
</dbReference>
<dbReference type="PROSITE" id="PS50112">
    <property type="entry name" value="PAS"/>
    <property type="match status" value="1"/>
</dbReference>
<feature type="transmembrane region" description="Helical" evidence="6">
    <location>
        <begin position="174"/>
        <end position="192"/>
    </location>
</feature>
<feature type="domain" description="PAS" evidence="8">
    <location>
        <begin position="5"/>
        <end position="61"/>
    </location>
</feature>
<dbReference type="PANTHER" id="PTHR32089:SF52">
    <property type="entry name" value="CHEMOTAXIS SIGNAL TRANSDUCTION SYSTEM METHYL ACCEPTING SENSORY TRANSDUCER WITH PAS SENSORY DOMAIN"/>
    <property type="match status" value="1"/>
</dbReference>
<dbReference type="InterPro" id="IPR035965">
    <property type="entry name" value="PAS-like_dom_sf"/>
</dbReference>
<organism evidence="9 10">
    <name type="scientific">Shewanella surugensis</name>
    <dbReference type="NCBI Taxonomy" id="212020"/>
    <lineage>
        <taxon>Bacteria</taxon>
        <taxon>Pseudomonadati</taxon>
        <taxon>Pseudomonadota</taxon>
        <taxon>Gammaproteobacteria</taxon>
        <taxon>Alteromonadales</taxon>
        <taxon>Shewanellaceae</taxon>
        <taxon>Shewanella</taxon>
    </lineage>
</organism>
<evidence type="ECO:0000256" key="4">
    <source>
        <dbReference type="PROSITE-ProRule" id="PRU00284"/>
    </source>
</evidence>
<dbReference type="Gene3D" id="1.10.287.950">
    <property type="entry name" value="Methyl-accepting chemotaxis protein"/>
    <property type="match status" value="1"/>
</dbReference>
<dbReference type="Pfam" id="PF00015">
    <property type="entry name" value="MCPsignal"/>
    <property type="match status" value="1"/>
</dbReference>
<gene>
    <name evidence="9" type="ORF">L2764_19895</name>
</gene>
<dbReference type="SUPFAM" id="SSF58104">
    <property type="entry name" value="Methyl-accepting chemotaxis protein (MCP) signaling domain"/>
    <property type="match status" value="1"/>
</dbReference>
<dbReference type="Pfam" id="PF08447">
    <property type="entry name" value="PAS_3"/>
    <property type="match status" value="1"/>
</dbReference>
<comment type="similarity">
    <text evidence="3">Belongs to the methyl-accepting chemotaxis (MCP) protein family.</text>
</comment>
<name>A0ABT0LG76_9GAMM</name>
<dbReference type="PRINTS" id="PR00260">
    <property type="entry name" value="CHEMTRNSDUCR"/>
</dbReference>
<keyword evidence="5" id="KW-0175">Coiled coil</keyword>
<keyword evidence="2 4" id="KW-0807">Transducer</keyword>
<evidence type="ECO:0000256" key="6">
    <source>
        <dbReference type="SAM" id="Phobius"/>
    </source>
</evidence>
<proteinExistence type="inferred from homology"/>
<reference evidence="9 10" key="1">
    <citation type="submission" date="2022-01" db="EMBL/GenBank/DDBJ databases">
        <title>Whole genome-based taxonomy of the Shewanellaceae.</title>
        <authorList>
            <person name="Martin-Rodriguez A.J."/>
        </authorList>
    </citation>
    <scope>NUCLEOTIDE SEQUENCE [LARGE SCALE GENOMIC DNA]</scope>
    <source>
        <strain evidence="9 10">DSM 17177</strain>
    </source>
</reference>
<dbReference type="InterPro" id="IPR013655">
    <property type="entry name" value="PAS_fold_3"/>
</dbReference>
<comment type="caution">
    <text evidence="9">The sequence shown here is derived from an EMBL/GenBank/DDBJ whole genome shotgun (WGS) entry which is preliminary data.</text>
</comment>
<dbReference type="Proteomes" id="UP001203423">
    <property type="component" value="Unassembled WGS sequence"/>
</dbReference>
<dbReference type="PROSITE" id="PS50111">
    <property type="entry name" value="CHEMOTAXIS_TRANSDUC_2"/>
    <property type="match status" value="1"/>
</dbReference>
<keyword evidence="6" id="KW-1133">Transmembrane helix</keyword>
<dbReference type="SMART" id="SM00091">
    <property type="entry name" value="PAS"/>
    <property type="match status" value="1"/>
</dbReference>
<sequence length="514" mass="56568">MSKTASKSLNQEVKLTHADELISTTDKRGVITYVNQQFIDISGFSQDELIGQSHNIVRHPDMPSAAFKEMWSKLKSGQSWRGIVKNQCKKGQFYWVDAFVTPLFENGEIIGYQSVRVAPKAQFISNAKNIYLKLSQNKNVSDPLSLTQKRILSALSASIGLSIAGYIWGWGVIFAGILLMGINLAIFYDEAFRIPTKLMAMKHNYDSISRFIYCGRDSSSLLDFQLMMKDAKLQGVLGRSRDHAQHIENIAAQLMTSTKQTHSSLDLENQQIEQIASAMEEMGASITEVANNAQSTSLNINATFQLCLDSRDKMQDNSASIDALTASVVEAATNAHQLNKEAEQVASAMSEIDAIAEQTNLLALNAAIEAARAGEQGRGFAVVADEVRALSSRTQESTNSISKSVDKMFSMLNRWAKQMDQSQSQAQQCASETQSSAAKVDTIYQSMNHIHDLAQQNAVAAAQQKQVISEINSNITHISQASFENLNAVNMVESSVIELKVNAEKAKSLRKTFS</sequence>
<evidence type="ECO:0000256" key="5">
    <source>
        <dbReference type="SAM" id="Coils"/>
    </source>
</evidence>
<evidence type="ECO:0000313" key="9">
    <source>
        <dbReference type="EMBL" id="MCL1126683.1"/>
    </source>
</evidence>
<keyword evidence="10" id="KW-1185">Reference proteome</keyword>
<keyword evidence="6" id="KW-0812">Transmembrane</keyword>
<accession>A0ABT0LG76</accession>
<evidence type="ECO:0000256" key="2">
    <source>
        <dbReference type="ARBA" id="ARBA00023224"/>
    </source>
</evidence>
<protein>
    <submittedName>
        <fullName evidence="9">Methyl-accepting chemotaxis protein</fullName>
    </submittedName>
</protein>
<evidence type="ECO:0000259" key="7">
    <source>
        <dbReference type="PROSITE" id="PS50111"/>
    </source>
</evidence>
<evidence type="ECO:0000313" key="10">
    <source>
        <dbReference type="Proteomes" id="UP001203423"/>
    </source>
</evidence>